<dbReference type="PANTHER" id="PTHR21255:SF27">
    <property type="entry name" value="DYNEIN LIGHT CHAIN TCTEX-TYPE PROTEIN 2"/>
    <property type="match status" value="1"/>
</dbReference>
<dbReference type="Proteomes" id="UP000826234">
    <property type="component" value="Unassembled WGS sequence"/>
</dbReference>
<proteinExistence type="inferred from homology"/>
<reference evidence="3 4" key="1">
    <citation type="journal article" date="2022" name="Gigascience">
        <title>A chromosome-level genome assembly and annotation of the desert horned lizard, Phrynosoma platyrhinos, provides insight into chromosomal rearrangements among reptiles.</title>
        <authorList>
            <person name="Koochekian N."/>
            <person name="Ascanio A."/>
            <person name="Farleigh K."/>
            <person name="Card D.C."/>
            <person name="Schield D.R."/>
            <person name="Castoe T.A."/>
            <person name="Jezkova T."/>
        </authorList>
    </citation>
    <scope>NUCLEOTIDE SEQUENCE [LARGE SCALE GENOMIC DNA]</scope>
    <source>
        <strain evidence="3">NK-2021</strain>
    </source>
</reference>
<gene>
    <name evidence="3" type="ORF">JD844_024796</name>
</gene>
<accession>A0ABQ7SYP0</accession>
<evidence type="ECO:0000313" key="3">
    <source>
        <dbReference type="EMBL" id="KAH0622462.1"/>
    </source>
</evidence>
<dbReference type="Pfam" id="PF03645">
    <property type="entry name" value="Tctex-1"/>
    <property type="match status" value="1"/>
</dbReference>
<evidence type="ECO:0000256" key="1">
    <source>
        <dbReference type="ARBA" id="ARBA00005361"/>
    </source>
</evidence>
<dbReference type="CDD" id="cd21460">
    <property type="entry name" value="DLC-like_TCTEX1D3"/>
    <property type="match status" value="1"/>
</dbReference>
<feature type="region of interest" description="Disordered" evidence="2">
    <location>
        <begin position="1"/>
        <end position="20"/>
    </location>
</feature>
<name>A0ABQ7SYP0_PHRPL</name>
<evidence type="ECO:0000256" key="2">
    <source>
        <dbReference type="SAM" id="MobiDB-lite"/>
    </source>
</evidence>
<dbReference type="EMBL" id="JAIPUX010003289">
    <property type="protein sequence ID" value="KAH0622462.1"/>
    <property type="molecule type" value="Genomic_DNA"/>
</dbReference>
<dbReference type="InterPro" id="IPR005334">
    <property type="entry name" value="Tctex-1-like"/>
</dbReference>
<dbReference type="InterPro" id="IPR038586">
    <property type="entry name" value="Tctex-1-like_sf"/>
</dbReference>
<keyword evidence="4" id="KW-1185">Reference proteome</keyword>
<dbReference type="PANTHER" id="PTHR21255">
    <property type="entry name" value="T-COMPLEX-ASSOCIATED-TESTIS-EXPRESSED 1/ DYNEIN LIGHT CHAIN"/>
    <property type="match status" value="1"/>
</dbReference>
<dbReference type="Gene3D" id="3.30.1140.40">
    <property type="entry name" value="Tctex-1"/>
    <property type="match status" value="1"/>
</dbReference>
<comment type="similarity">
    <text evidence="1">Belongs to the dynein light chain Tctex-type family.</text>
</comment>
<protein>
    <recommendedName>
        <fullName evidence="5">Tctex1 domain-containing protein 3</fullName>
    </recommendedName>
</protein>
<evidence type="ECO:0000313" key="4">
    <source>
        <dbReference type="Proteomes" id="UP000826234"/>
    </source>
</evidence>
<comment type="caution">
    <text evidence="3">The sequence shown here is derived from an EMBL/GenBank/DDBJ whole genome shotgun (WGS) entry which is preliminary data.</text>
</comment>
<organism evidence="3 4">
    <name type="scientific">Phrynosoma platyrhinos</name>
    <name type="common">Desert horned lizard</name>
    <dbReference type="NCBI Taxonomy" id="52577"/>
    <lineage>
        <taxon>Eukaryota</taxon>
        <taxon>Metazoa</taxon>
        <taxon>Chordata</taxon>
        <taxon>Craniata</taxon>
        <taxon>Vertebrata</taxon>
        <taxon>Euteleostomi</taxon>
        <taxon>Lepidosauria</taxon>
        <taxon>Squamata</taxon>
        <taxon>Bifurcata</taxon>
        <taxon>Unidentata</taxon>
        <taxon>Episquamata</taxon>
        <taxon>Toxicofera</taxon>
        <taxon>Iguania</taxon>
        <taxon>Phrynosomatidae</taxon>
        <taxon>Phrynosomatinae</taxon>
        <taxon>Phrynosoma</taxon>
    </lineage>
</organism>
<evidence type="ECO:0008006" key="5">
    <source>
        <dbReference type="Google" id="ProtNLM"/>
    </source>
</evidence>
<sequence>MARRRTSSHDVSGSEPDDDSMLDYTRNDLLAFKNSFARPKYANTYRMEPYRKCEAHVVRKKVEEILKNKLQDFKYSGPIAASTCTDLANNILAAVTELGFDRYKYIVQVFLVEKTGQSIHIASRWVWDVARDNWIQGQYETENYVIVALIIACYYE</sequence>